<accession>A0ABR8PTL6</accession>
<evidence type="ECO:0000313" key="2">
    <source>
        <dbReference type="Proteomes" id="UP000627781"/>
    </source>
</evidence>
<dbReference type="RefSeq" id="WP_143315202.1">
    <property type="nucleotide sequence ID" value="NZ_JACSRA010000012.1"/>
</dbReference>
<reference evidence="1 2" key="1">
    <citation type="submission" date="2020-08" db="EMBL/GenBank/DDBJ databases">
        <title>A Genomic Blueprint of the Chicken Gut Microbiome.</title>
        <authorList>
            <person name="Gilroy R."/>
            <person name="Ravi A."/>
            <person name="Getino M."/>
            <person name="Pursley I."/>
            <person name="Horton D.L."/>
            <person name="Alikhan N.-F."/>
            <person name="Baker D."/>
            <person name="Gharbi K."/>
            <person name="Hall N."/>
            <person name="Watson M."/>
            <person name="Adriaenssens E.M."/>
            <person name="Foster-Nyarko E."/>
            <person name="Jarju S."/>
            <person name="Secka A."/>
            <person name="Antonio M."/>
            <person name="Oren A."/>
            <person name="Chaudhuri R."/>
            <person name="La Ragione R.M."/>
            <person name="Hildebrand F."/>
            <person name="Pallen M.J."/>
        </authorList>
    </citation>
    <scope>NUCLEOTIDE SEQUENCE [LARGE SCALE GENOMIC DNA]</scope>
    <source>
        <strain evidence="1 2">Sa3CVN1</strain>
    </source>
</reference>
<dbReference type="Proteomes" id="UP000627781">
    <property type="component" value="Unassembled WGS sequence"/>
</dbReference>
<gene>
    <name evidence="1" type="ORF">H9661_09210</name>
</gene>
<evidence type="ECO:0000313" key="1">
    <source>
        <dbReference type="EMBL" id="MBD7911533.1"/>
    </source>
</evidence>
<evidence type="ECO:0008006" key="3">
    <source>
        <dbReference type="Google" id="ProtNLM"/>
    </source>
</evidence>
<dbReference type="EMBL" id="JACSRA010000012">
    <property type="protein sequence ID" value="MBD7911533.1"/>
    <property type="molecule type" value="Genomic_DNA"/>
</dbReference>
<dbReference type="Pfam" id="PF16264">
    <property type="entry name" value="SatD"/>
    <property type="match status" value="1"/>
</dbReference>
<proteinExistence type="predicted"/>
<protein>
    <recommendedName>
        <fullName evidence="3">SatD</fullName>
    </recommendedName>
</protein>
<sequence length="244" mass="28163">MIYSVINMDIVGSRKIKERKLLQDKLKEYFDCLSKEYIEILASDISFTLGDEWQIVLKRPEESYNIISKIKTFLLELNISVYSGIGIGCISTDVYKNSSLMDGEAFIFAREAINAVKSRDHAIKSKLNKVYFKGKPFYLYNEFDNFDEVALTSLDDNILNIKTLNEVINVLIENTEILFSKITTKQLKVATMYEKFGSYNKMLENNVAKSKADISQKLNSAEYFTLKNNKELIKELLKQYIISN</sequence>
<keyword evidence="2" id="KW-1185">Reference proteome</keyword>
<dbReference type="InterPro" id="IPR032580">
    <property type="entry name" value="SatD"/>
</dbReference>
<name>A0ABR8PTL6_9CLOT</name>
<organism evidence="1 2">
    <name type="scientific">Clostridium cibarium</name>
    <dbReference type="NCBI Taxonomy" id="2762247"/>
    <lineage>
        <taxon>Bacteria</taxon>
        <taxon>Bacillati</taxon>
        <taxon>Bacillota</taxon>
        <taxon>Clostridia</taxon>
        <taxon>Eubacteriales</taxon>
        <taxon>Clostridiaceae</taxon>
        <taxon>Clostridium</taxon>
    </lineage>
</organism>
<comment type="caution">
    <text evidence="1">The sequence shown here is derived from an EMBL/GenBank/DDBJ whole genome shotgun (WGS) entry which is preliminary data.</text>
</comment>